<dbReference type="AlphaFoldDB" id="A0A0V1J879"/>
<keyword evidence="6 12" id="KW-0808">Transferase</keyword>
<comment type="catalytic activity">
    <reaction evidence="11">
        <text>L-seryl-[protein] + ATP = O-phospho-L-seryl-[protein] + ADP + H(+)</text>
        <dbReference type="Rhea" id="RHEA:17989"/>
        <dbReference type="Rhea" id="RHEA-COMP:9863"/>
        <dbReference type="Rhea" id="RHEA-COMP:11604"/>
        <dbReference type="ChEBI" id="CHEBI:15378"/>
        <dbReference type="ChEBI" id="CHEBI:29999"/>
        <dbReference type="ChEBI" id="CHEBI:30616"/>
        <dbReference type="ChEBI" id="CHEBI:83421"/>
        <dbReference type="ChEBI" id="CHEBI:456216"/>
        <dbReference type="EC" id="2.7.11.25"/>
    </reaction>
</comment>
<feature type="binding site" evidence="14">
    <location>
        <begin position="163"/>
        <end position="171"/>
    </location>
    <ligand>
        <name>ATP</name>
        <dbReference type="ChEBI" id="CHEBI:30616"/>
    </ligand>
</feature>
<evidence type="ECO:0000256" key="14">
    <source>
        <dbReference type="PIRSR" id="PIRSR038165-51"/>
    </source>
</evidence>
<dbReference type="PIRSF" id="PIRSF038165">
    <property type="entry name" value="MAPKKK12_MAPKKK13"/>
    <property type="match status" value="1"/>
</dbReference>
<keyword evidence="4" id="KW-0963">Cytoplasm</keyword>
<feature type="compositionally biased region" description="Low complexity" evidence="16">
    <location>
        <begin position="592"/>
        <end position="616"/>
    </location>
</feature>
<feature type="region of interest" description="Disordered" evidence="16">
    <location>
        <begin position="583"/>
        <end position="640"/>
    </location>
</feature>
<dbReference type="EMBL" id="JYDV01000122">
    <property type="protein sequence ID" value="KRZ31174.1"/>
    <property type="molecule type" value="Genomic_DNA"/>
</dbReference>
<feature type="region of interest" description="Disordered" evidence="16">
    <location>
        <begin position="660"/>
        <end position="692"/>
    </location>
</feature>
<dbReference type="PANTHER" id="PTHR44329:SF304">
    <property type="entry name" value="MITOGEN-ACTIVATED PROTEIN KINASE KINASE KINASE 13-LIKE ISOFORM X1"/>
    <property type="match status" value="1"/>
</dbReference>
<feature type="domain" description="Protein kinase" evidence="17">
    <location>
        <begin position="157"/>
        <end position="399"/>
    </location>
</feature>
<comment type="caution">
    <text evidence="18">The sequence shown here is derived from an EMBL/GenBank/DDBJ whole genome shotgun (WGS) entry which is preliminary data.</text>
</comment>
<evidence type="ECO:0000256" key="1">
    <source>
        <dbReference type="ARBA" id="ARBA00004496"/>
    </source>
</evidence>
<keyword evidence="8 12" id="KW-0418">Kinase</keyword>
<dbReference type="GO" id="GO:0006950">
    <property type="term" value="P:response to stress"/>
    <property type="evidence" value="ECO:0007669"/>
    <property type="project" value="UniProtKB-ARBA"/>
</dbReference>
<dbReference type="InterPro" id="IPR000719">
    <property type="entry name" value="Prot_kinase_dom"/>
</dbReference>
<dbReference type="PANTHER" id="PTHR44329">
    <property type="entry name" value="SERINE/THREONINE-PROTEIN KINASE TNNI3K-RELATED"/>
    <property type="match status" value="1"/>
</dbReference>
<dbReference type="GO" id="GO:0005737">
    <property type="term" value="C:cytoplasm"/>
    <property type="evidence" value="ECO:0007669"/>
    <property type="project" value="UniProtKB-SubCell"/>
</dbReference>
<dbReference type="GO" id="GO:0005524">
    <property type="term" value="F:ATP binding"/>
    <property type="evidence" value="ECO:0007669"/>
    <property type="project" value="UniProtKB-KW"/>
</dbReference>
<feature type="active site" description="Proton acceptor" evidence="13">
    <location>
        <position position="268"/>
    </location>
</feature>
<comment type="subcellular location">
    <subcellularLocation>
        <location evidence="1">Cytoplasm</location>
    </subcellularLocation>
</comment>
<evidence type="ECO:0000256" key="13">
    <source>
        <dbReference type="PIRSR" id="PIRSR038165-50"/>
    </source>
</evidence>
<dbReference type="InterPro" id="IPR008271">
    <property type="entry name" value="Ser/Thr_kinase_AS"/>
</dbReference>
<comment type="similarity">
    <text evidence="2 12">Belongs to the protein kinase superfamily. STE Ser/Thr protein kinase family. MAP kinase kinase kinase subfamily.</text>
</comment>
<dbReference type="InterPro" id="IPR017419">
    <property type="entry name" value="MAP3K12_MAP3K13"/>
</dbReference>
<evidence type="ECO:0000313" key="19">
    <source>
        <dbReference type="Proteomes" id="UP000054826"/>
    </source>
</evidence>
<evidence type="ECO:0000256" key="4">
    <source>
        <dbReference type="ARBA" id="ARBA00022490"/>
    </source>
</evidence>
<dbReference type="Proteomes" id="UP000054826">
    <property type="component" value="Unassembled WGS sequence"/>
</dbReference>
<evidence type="ECO:0000256" key="7">
    <source>
        <dbReference type="ARBA" id="ARBA00022741"/>
    </source>
</evidence>
<reference evidence="18 19" key="1">
    <citation type="submission" date="2015-01" db="EMBL/GenBank/DDBJ databases">
        <title>Evolution of Trichinella species and genotypes.</title>
        <authorList>
            <person name="Korhonen P.K."/>
            <person name="Edoardo P."/>
            <person name="Giuseppe L.R."/>
            <person name="Gasser R.B."/>
        </authorList>
    </citation>
    <scope>NUCLEOTIDE SEQUENCE [LARGE SCALE GENOMIC DNA]</scope>
    <source>
        <strain evidence="18">ISS176</strain>
    </source>
</reference>
<evidence type="ECO:0000313" key="18">
    <source>
        <dbReference type="EMBL" id="KRZ31174.1"/>
    </source>
</evidence>
<evidence type="ECO:0000256" key="12">
    <source>
        <dbReference type="PIRNR" id="PIRNR038165"/>
    </source>
</evidence>
<evidence type="ECO:0000256" key="5">
    <source>
        <dbReference type="ARBA" id="ARBA00022527"/>
    </source>
</evidence>
<evidence type="ECO:0000259" key="17">
    <source>
        <dbReference type="PROSITE" id="PS50011"/>
    </source>
</evidence>
<evidence type="ECO:0000256" key="3">
    <source>
        <dbReference type="ARBA" id="ARBA00012406"/>
    </source>
</evidence>
<name>A0A0V1J879_TRIPS</name>
<keyword evidence="9 12" id="KW-0067">ATP-binding</keyword>
<keyword evidence="15" id="KW-0175">Coiled coil</keyword>
<dbReference type="InterPro" id="IPR001245">
    <property type="entry name" value="Ser-Thr/Tyr_kinase_cat_dom"/>
</dbReference>
<evidence type="ECO:0000256" key="9">
    <source>
        <dbReference type="ARBA" id="ARBA00022840"/>
    </source>
</evidence>
<dbReference type="PROSITE" id="PS50011">
    <property type="entry name" value="PROTEIN_KINASE_DOM"/>
    <property type="match status" value="1"/>
</dbReference>
<dbReference type="InterPro" id="IPR051681">
    <property type="entry name" value="Ser/Thr_Kinases-Pseudokinases"/>
</dbReference>
<dbReference type="GO" id="GO:0004709">
    <property type="term" value="F:MAP kinase kinase kinase activity"/>
    <property type="evidence" value="ECO:0007669"/>
    <property type="project" value="UniProtKB-EC"/>
</dbReference>
<dbReference type="Pfam" id="PF07714">
    <property type="entry name" value="PK_Tyr_Ser-Thr"/>
    <property type="match status" value="1"/>
</dbReference>
<organism evidence="18 19">
    <name type="scientific">Trichinella pseudospiralis</name>
    <name type="common">Parasitic roundworm</name>
    <dbReference type="NCBI Taxonomy" id="6337"/>
    <lineage>
        <taxon>Eukaryota</taxon>
        <taxon>Metazoa</taxon>
        <taxon>Ecdysozoa</taxon>
        <taxon>Nematoda</taxon>
        <taxon>Enoplea</taxon>
        <taxon>Dorylaimia</taxon>
        <taxon>Trichinellida</taxon>
        <taxon>Trichinellidae</taxon>
        <taxon>Trichinella</taxon>
    </lineage>
</organism>
<evidence type="ECO:0000256" key="6">
    <source>
        <dbReference type="ARBA" id="ARBA00022679"/>
    </source>
</evidence>
<gene>
    <name evidence="18" type="primary">MAP3K12</name>
    <name evidence="18" type="ORF">T4C_9113</name>
</gene>
<evidence type="ECO:0000256" key="15">
    <source>
        <dbReference type="SAM" id="Coils"/>
    </source>
</evidence>
<dbReference type="InterPro" id="IPR011009">
    <property type="entry name" value="Kinase-like_dom_sf"/>
</dbReference>
<dbReference type="SUPFAM" id="SSF56112">
    <property type="entry name" value="Protein kinase-like (PK-like)"/>
    <property type="match status" value="1"/>
</dbReference>
<evidence type="ECO:0000256" key="8">
    <source>
        <dbReference type="ARBA" id="ARBA00022777"/>
    </source>
</evidence>
<evidence type="ECO:0000256" key="11">
    <source>
        <dbReference type="ARBA" id="ARBA00048329"/>
    </source>
</evidence>
<feature type="coiled-coil region" evidence="15">
    <location>
        <begin position="455"/>
        <end position="489"/>
    </location>
</feature>
<dbReference type="SMART" id="SM00220">
    <property type="entry name" value="S_TKc"/>
    <property type="match status" value="1"/>
</dbReference>
<dbReference type="PRINTS" id="PR00109">
    <property type="entry name" value="TYRKINASE"/>
</dbReference>
<protein>
    <recommendedName>
        <fullName evidence="3 12">Mitogen-activated protein kinase kinase kinase</fullName>
        <ecNumber evidence="3 12">2.7.11.25</ecNumber>
    </recommendedName>
</protein>
<feature type="binding site" evidence="14">
    <location>
        <position position="184"/>
    </location>
    <ligand>
        <name>ATP</name>
        <dbReference type="ChEBI" id="CHEBI:30616"/>
    </ligand>
</feature>
<comment type="catalytic activity">
    <reaction evidence="10">
        <text>L-threonyl-[protein] + ATP = O-phospho-L-threonyl-[protein] + ADP + H(+)</text>
        <dbReference type="Rhea" id="RHEA:46608"/>
        <dbReference type="Rhea" id="RHEA-COMP:11060"/>
        <dbReference type="Rhea" id="RHEA-COMP:11605"/>
        <dbReference type="ChEBI" id="CHEBI:15378"/>
        <dbReference type="ChEBI" id="CHEBI:30013"/>
        <dbReference type="ChEBI" id="CHEBI:30616"/>
        <dbReference type="ChEBI" id="CHEBI:61977"/>
        <dbReference type="ChEBI" id="CHEBI:456216"/>
        <dbReference type="EC" id="2.7.11.25"/>
    </reaction>
</comment>
<dbReference type="GO" id="GO:0106310">
    <property type="term" value="F:protein serine kinase activity"/>
    <property type="evidence" value="ECO:0007669"/>
    <property type="project" value="RHEA"/>
</dbReference>
<accession>A0A0V1J879</accession>
<dbReference type="PROSITE" id="PS00108">
    <property type="entry name" value="PROTEIN_KINASE_ST"/>
    <property type="match status" value="1"/>
</dbReference>
<keyword evidence="7 12" id="KW-0547">Nucleotide-binding</keyword>
<evidence type="ECO:0000256" key="2">
    <source>
        <dbReference type="ARBA" id="ARBA00006529"/>
    </source>
</evidence>
<dbReference type="EC" id="2.7.11.25" evidence="3 12"/>
<proteinExistence type="inferred from homology"/>
<evidence type="ECO:0000256" key="10">
    <source>
        <dbReference type="ARBA" id="ARBA00047559"/>
    </source>
</evidence>
<keyword evidence="5 12" id="KW-0723">Serine/threonine-protein kinase</keyword>
<evidence type="ECO:0000256" key="16">
    <source>
        <dbReference type="SAM" id="MobiDB-lite"/>
    </source>
</evidence>
<dbReference type="Gene3D" id="1.10.510.10">
    <property type="entry name" value="Transferase(Phosphotransferase) domain 1"/>
    <property type="match status" value="1"/>
</dbReference>
<sequence>METMAPRSLLDVEELCHLRTQSLPNKLPPPPARTSARRATVSCGDGVDYATAVATSVRRRSTGVHIGSGVGVKRLDTVCQDGQSPSSGPRLDLWWQGFWGCLRPVWNMIGKEWAVTPQKLKQCQPTTAPTAAVQTAKAVGSNKQAAADDWEVPFESITDLQWLGAGSQGAVFLGRFNGESVAVKKLQHIGETNIRHLRHLCHPNVIKFRGVCTQAPCYCIIMEYCSQGQLYELLRSGKQLSPKLTLDWAKQIASGMHYLHQQKIIHRDLKSPNVLVTNEDLLKISDFGTSRHWSQQNSTRMTFCGTASWMAPEVIRNEPCSDKVDVWSYGIVLWELLTCEVPYQDVDPTAVMWGVGSHSLQLPIPHSTPEGLQLLLKQCWSAKPRNRPSFRHILTHLDIAQAELQFFTFEAWISLQQRWKVEIGDRIKTLHRAKDRSCLQKIIEDQLISRRKDELRHAQDVREMYEQKLRRANNLYSELSQCMMQLEQRERDLLRREQQMVALLNNHGLLSKKPNRIRYRLMRPMMLKGTGDRSIKGSPIGQGVSGLCSSNAAVLCVENVVDNGGCGQAENCNADRVERNRCDFAPRHPSRRSSNNGRSLSRSSSAVTDTVTSTDRLAPGTARRCDSRASSSSVGQAGGHSSYAGLEAVRGFSRNVQERWSDGRLQHNSTSGALSRDSPGRWSSGRVRRTRQRPFKYSRTAAASVHLPQPDKPSSGEFVLYGVQKRTVQRSLSQAGLNNNLSAETNLETCLGSDGSYPDVNCQTRSRRQGQNTLKTNNNNNNNNNNNSISTILVTSTTTATTTTSAAAAAAAINNTTTPATVATTTITAASAITNVSCTNNNNNNNSNLDAINTDIIDHYNCNEIAHMKQIRSKSCEEALKCAAVPSAHLPQVQMNSNAVDYRTRRYHGNVVGQNNNWTRMTSSEDSDEENMSHCRMQWQRWQFCRDRLRQETSARKVLCSSEEEGNTTDRSMDMNPSEAVHVSSGSTMVSSLERSLELSAILSDGLSDKERKVRQVKNTILGHKRTSSGPITKISFPVVAESSSSSDGESEEQTAIVIRTGATWSRRPANFDKKIEVCTRKLIAGEQARKLS</sequence>
<dbReference type="Gene3D" id="3.30.200.20">
    <property type="entry name" value="Phosphorylase Kinase, domain 1"/>
    <property type="match status" value="1"/>
</dbReference>